<evidence type="ECO:0000313" key="1">
    <source>
        <dbReference type="EMBL" id="MYL53749.1"/>
    </source>
</evidence>
<keyword evidence="2" id="KW-1185">Reference proteome</keyword>
<organism evidence="1 2">
    <name type="scientific">Pontibacillus yanchengensis</name>
    <dbReference type="NCBI Taxonomy" id="462910"/>
    <lineage>
        <taxon>Bacteria</taxon>
        <taxon>Bacillati</taxon>
        <taxon>Bacillota</taxon>
        <taxon>Bacilli</taxon>
        <taxon>Bacillales</taxon>
        <taxon>Bacillaceae</taxon>
        <taxon>Pontibacillus</taxon>
    </lineage>
</organism>
<sequence length="45" mass="5267">MDLESRSIHLKTLPQAEPIHLTDLEWQVLLKVLSYKTSTNYLLLD</sequence>
<protein>
    <submittedName>
        <fullName evidence="1">Uncharacterized protein</fullName>
    </submittedName>
</protein>
<dbReference type="Proteomes" id="UP000466692">
    <property type="component" value="Unassembled WGS sequence"/>
</dbReference>
<reference evidence="1" key="1">
    <citation type="submission" date="2019-11" db="EMBL/GenBank/DDBJ databases">
        <title>Genome sequences of 17 halophilic strains isolated from different environments.</title>
        <authorList>
            <person name="Furrow R.E."/>
        </authorList>
    </citation>
    <scope>NUCLEOTIDE SEQUENCE</scope>
    <source>
        <strain evidence="1">22510_22_Filter</strain>
    </source>
</reference>
<dbReference type="EMBL" id="WMEU01000003">
    <property type="protein sequence ID" value="MYL53749.1"/>
    <property type="molecule type" value="Genomic_DNA"/>
</dbReference>
<accession>A0ACC7VHU0</accession>
<evidence type="ECO:0000313" key="2">
    <source>
        <dbReference type="Proteomes" id="UP000466692"/>
    </source>
</evidence>
<proteinExistence type="predicted"/>
<name>A0ACC7VHU0_9BACI</name>
<gene>
    <name evidence="1" type="ORF">GLW08_10415</name>
</gene>
<comment type="caution">
    <text evidence="1">The sequence shown here is derived from an EMBL/GenBank/DDBJ whole genome shotgun (WGS) entry which is preliminary data.</text>
</comment>